<dbReference type="Pfam" id="PF10011">
    <property type="entry name" value="DUF2254"/>
    <property type="match status" value="1"/>
</dbReference>
<keyword evidence="1" id="KW-1133">Transmembrane helix</keyword>
<evidence type="ECO:0000256" key="1">
    <source>
        <dbReference type="SAM" id="Phobius"/>
    </source>
</evidence>
<sequence length="422" mass="45696">MLARLGWVLRGLQRRLWFRATLFSVAGVATALLALLLRDHIPASLPAKIGADAVDKILTIIASSMLAVTTFSLSTMVTAYNAAASSVTPRAYPLLLEDSTTQNALATFLGSFLFSLVGLIALSTGLYGDNGRVVLFAVTLVVILLIVVTLLRWIDHLSRLGQLDATSDSIEMAAQHSLERWLATPHLGGVAAPINEPATGRPLLADRTGYLQRIDMPLLADLCGEQGRLRLAVLPGAFVDPAQPLLWVEGLPPEQDDRLRAAFTLDVRRLHDQDPRFGLTVLGEIATGALVPSRSDSGTAIAILGRAQRLLTVLTEPREAVDPLYPRIEVPELSLDDLFDDFFLPVGRDAAPLVEVGMRLQKALARLAVQGDAQLKRECLRHSRLALARAEATLGQAEDRAILQQLAADVERLCTPTDTRVV</sequence>
<comment type="caution">
    <text evidence="2">The sequence shown here is derived from an EMBL/GenBank/DDBJ whole genome shotgun (WGS) entry which is preliminary data.</text>
</comment>
<feature type="transmembrane region" description="Helical" evidence="1">
    <location>
        <begin position="16"/>
        <end position="37"/>
    </location>
</feature>
<protein>
    <submittedName>
        <fullName evidence="2">Membrane protein</fullName>
    </submittedName>
</protein>
<keyword evidence="1" id="KW-0472">Membrane</keyword>
<reference evidence="2" key="1">
    <citation type="submission" date="2023-08" db="EMBL/GenBank/DDBJ databases">
        <title>Functional and genomic diversity of the sorghum phyllosphere microbiome.</title>
        <authorList>
            <person name="Shade A."/>
        </authorList>
    </citation>
    <scope>NUCLEOTIDE SEQUENCE</scope>
    <source>
        <strain evidence="2">SORGH_AS_0201</strain>
    </source>
</reference>
<organism evidence="2 3">
    <name type="scientific">Pseudomonas oryzihabitans</name>
    <dbReference type="NCBI Taxonomy" id="47885"/>
    <lineage>
        <taxon>Bacteria</taxon>
        <taxon>Pseudomonadati</taxon>
        <taxon>Pseudomonadota</taxon>
        <taxon>Gammaproteobacteria</taxon>
        <taxon>Pseudomonadales</taxon>
        <taxon>Pseudomonadaceae</taxon>
        <taxon>Pseudomonas</taxon>
    </lineage>
</organism>
<feature type="transmembrane region" description="Helical" evidence="1">
    <location>
        <begin position="133"/>
        <end position="154"/>
    </location>
</feature>
<evidence type="ECO:0000313" key="2">
    <source>
        <dbReference type="EMBL" id="MDR6236487.1"/>
    </source>
</evidence>
<dbReference type="EMBL" id="JAVJAF010000001">
    <property type="protein sequence ID" value="MDR6236487.1"/>
    <property type="molecule type" value="Genomic_DNA"/>
</dbReference>
<name>A0AAJ2EY52_9PSED</name>
<proteinExistence type="predicted"/>
<feature type="transmembrane region" description="Helical" evidence="1">
    <location>
        <begin position="57"/>
        <end position="83"/>
    </location>
</feature>
<evidence type="ECO:0000313" key="3">
    <source>
        <dbReference type="Proteomes" id="UP001268036"/>
    </source>
</evidence>
<dbReference type="Proteomes" id="UP001268036">
    <property type="component" value="Unassembled WGS sequence"/>
</dbReference>
<feature type="transmembrane region" description="Helical" evidence="1">
    <location>
        <begin position="104"/>
        <end position="127"/>
    </location>
</feature>
<accession>A0AAJ2EY52</accession>
<gene>
    <name evidence="2" type="ORF">QE440_004228</name>
</gene>
<dbReference type="AlphaFoldDB" id="A0AAJ2EY52"/>
<keyword evidence="1" id="KW-0812">Transmembrane</keyword>
<dbReference type="InterPro" id="IPR018723">
    <property type="entry name" value="DUF2254_membrane"/>
</dbReference>
<dbReference type="RefSeq" id="WP_309761486.1">
    <property type="nucleotide sequence ID" value="NZ_JAVJAF010000001.1"/>
</dbReference>